<keyword evidence="6" id="KW-1185">Reference proteome</keyword>
<name>A0ABU9VJW6_9BACI</name>
<keyword evidence="3 4" id="KW-0178">Competence</keyword>
<organism evidence="5 6">
    <name type="scientific">Alkalicoccobacillus gibsonii</name>
    <dbReference type="NCBI Taxonomy" id="79881"/>
    <lineage>
        <taxon>Bacteria</taxon>
        <taxon>Bacillati</taxon>
        <taxon>Bacillota</taxon>
        <taxon>Bacilli</taxon>
        <taxon>Bacillales</taxon>
        <taxon>Bacillaceae</taxon>
        <taxon>Alkalicoccobacillus</taxon>
    </lineage>
</organism>
<comment type="caution">
    <text evidence="5">The sequence shown here is derived from an EMBL/GenBank/DDBJ whole genome shotgun (WGS) entry which is preliminary data.</text>
</comment>
<evidence type="ECO:0000256" key="2">
    <source>
        <dbReference type="ARBA" id="ARBA00011738"/>
    </source>
</evidence>
<reference evidence="5 6" key="1">
    <citation type="submission" date="2024-03" db="EMBL/GenBank/DDBJ databases">
        <title>Bacilli Hybrid Assemblies.</title>
        <authorList>
            <person name="Kovac J."/>
        </authorList>
    </citation>
    <scope>NUCLEOTIDE SEQUENCE [LARGE SCALE GENOMIC DNA]</scope>
    <source>
        <strain evidence="5 6">FSL R7-0666</strain>
    </source>
</reference>
<dbReference type="Proteomes" id="UP001418796">
    <property type="component" value="Unassembled WGS sequence"/>
</dbReference>
<comment type="subunit">
    <text evidence="2 4">Homodimer.</text>
</comment>
<proteinExistence type="inferred from homology"/>
<dbReference type="PANTHER" id="PTHR39161:SF1">
    <property type="entry name" value="ADAPTER PROTEIN MECA 1"/>
    <property type="match status" value="1"/>
</dbReference>
<sequence length="219" mass="25797">MDIERVNDTTIKFFITYKDIESRGFERDEIWYNRERGEELFFEMMNEANNRDDFELDGPLWIQVHAMDRGLEILVTRGQVTDGGMKLDVPDWQDKHALAEGVASDSDNGSELLDQDESIHEPLELMIGFRDFEDLIDLSHSFLEVDLDNRLFHFEGHYYLHIVFDDERYTEDEQDNMLSHILEYGFESDITVHRVGEYGKSIIDEAALETLRQQFSQRS</sequence>
<dbReference type="Gene3D" id="3.30.70.1950">
    <property type="match status" value="1"/>
</dbReference>
<evidence type="ECO:0000313" key="5">
    <source>
        <dbReference type="EMBL" id="MEN0644172.1"/>
    </source>
</evidence>
<comment type="function">
    <text evidence="4">Enables the recognition and targeting of unfolded and aggregated proteins to the ClpC protease or to other proteins involved in proteolysis. Acts negatively in the development of competence by binding ComK and recruiting it to the ClpCP protease. When overexpressed, inhibits sporulation. Also involved in Spx degradation by ClpC.</text>
</comment>
<keyword evidence="4" id="KW-0749">Sporulation</keyword>
<protein>
    <recommendedName>
        <fullName evidence="4">Adapter protein MecA</fullName>
    </recommendedName>
</protein>
<dbReference type="NCBIfam" id="NF002644">
    <property type="entry name" value="PRK02315.1-5"/>
    <property type="match status" value="1"/>
</dbReference>
<gene>
    <name evidence="4 5" type="primary">mecA</name>
    <name evidence="5" type="ORF">MKY91_13555</name>
</gene>
<comment type="domain">
    <text evidence="4">The N-terminal domain has binding sites for ComK and probably for unfolded/aggregated proteins; the C-terminal domain interacts with ClpC.</text>
</comment>
<evidence type="ECO:0000256" key="1">
    <source>
        <dbReference type="ARBA" id="ARBA00005397"/>
    </source>
</evidence>
<accession>A0ABU9VJW6</accession>
<dbReference type="PIRSF" id="PIRSF029008">
    <property type="entry name" value="MecA"/>
    <property type="match status" value="1"/>
</dbReference>
<evidence type="ECO:0000256" key="4">
    <source>
        <dbReference type="HAMAP-Rule" id="MF_01124"/>
    </source>
</evidence>
<dbReference type="HAMAP" id="MF_01124">
    <property type="entry name" value="MecA"/>
    <property type="match status" value="1"/>
</dbReference>
<dbReference type="EMBL" id="JBCITK010000001">
    <property type="protein sequence ID" value="MEN0644172.1"/>
    <property type="molecule type" value="Genomic_DNA"/>
</dbReference>
<dbReference type="PANTHER" id="PTHR39161">
    <property type="entry name" value="ADAPTER PROTEIN MECA"/>
    <property type="match status" value="1"/>
</dbReference>
<evidence type="ECO:0000256" key="3">
    <source>
        <dbReference type="ARBA" id="ARBA00023287"/>
    </source>
</evidence>
<comment type="similarity">
    <text evidence="1 4">Belongs to the MecA family.</text>
</comment>
<dbReference type="Pfam" id="PF05389">
    <property type="entry name" value="MecA"/>
    <property type="match status" value="1"/>
</dbReference>
<dbReference type="InterPro" id="IPR038471">
    <property type="entry name" value="MecA_C_sf"/>
</dbReference>
<dbReference type="RefSeq" id="WP_203090217.1">
    <property type="nucleotide sequence ID" value="NZ_JAEUZA010000004.1"/>
</dbReference>
<evidence type="ECO:0000313" key="6">
    <source>
        <dbReference type="Proteomes" id="UP001418796"/>
    </source>
</evidence>
<dbReference type="InterPro" id="IPR008681">
    <property type="entry name" value="Neg-reg_MecA"/>
</dbReference>